<sequence>MSDRAVYYTTLRSRASRLRVALDESIHFLMNADTCVQDIGQADLGELGELSATDHHDLTTCVSHALFFARLAEKATSDHVNELDRELALLGIDPLADTERPAG</sequence>
<dbReference type="Proteomes" id="UP000305546">
    <property type="component" value="Unassembled WGS sequence"/>
</dbReference>
<protein>
    <submittedName>
        <fullName evidence="1">Uncharacterized protein</fullName>
    </submittedName>
</protein>
<reference evidence="1 2" key="1">
    <citation type="submission" date="2019-06" db="EMBL/GenBank/DDBJ databases">
        <title>Amycolatopsis alkalitolerans sp. nov., isolated from Gastrodia elata Blume.</title>
        <authorList>
            <person name="Narsing Rao M.P."/>
            <person name="Li W.J."/>
        </authorList>
    </citation>
    <scope>NUCLEOTIDE SEQUENCE [LARGE SCALE GENOMIC DNA]</scope>
    <source>
        <strain evidence="1 2">SYSUP0005</strain>
    </source>
</reference>
<evidence type="ECO:0000313" key="2">
    <source>
        <dbReference type="Proteomes" id="UP000305546"/>
    </source>
</evidence>
<proteinExistence type="predicted"/>
<dbReference type="EMBL" id="VDFW01000018">
    <property type="protein sequence ID" value="TNC23718.1"/>
    <property type="molecule type" value="Genomic_DNA"/>
</dbReference>
<evidence type="ECO:0000313" key="1">
    <source>
        <dbReference type="EMBL" id="TNC23718.1"/>
    </source>
</evidence>
<dbReference type="AlphaFoldDB" id="A0A5C4LXJ6"/>
<comment type="caution">
    <text evidence="1">The sequence shown here is derived from an EMBL/GenBank/DDBJ whole genome shotgun (WGS) entry which is preliminary data.</text>
</comment>
<accession>A0A5C4LXJ6</accession>
<organism evidence="1 2">
    <name type="scientific">Amycolatopsis alkalitolerans</name>
    <dbReference type="NCBI Taxonomy" id="2547244"/>
    <lineage>
        <taxon>Bacteria</taxon>
        <taxon>Bacillati</taxon>
        <taxon>Actinomycetota</taxon>
        <taxon>Actinomycetes</taxon>
        <taxon>Pseudonocardiales</taxon>
        <taxon>Pseudonocardiaceae</taxon>
        <taxon>Amycolatopsis</taxon>
    </lineage>
</organism>
<gene>
    <name evidence="1" type="ORF">FG385_20350</name>
</gene>
<keyword evidence="2" id="KW-1185">Reference proteome</keyword>
<name>A0A5C4LXJ6_9PSEU</name>
<dbReference type="RefSeq" id="WP_139098358.1">
    <property type="nucleotide sequence ID" value="NZ_VDFW01000018.1"/>
</dbReference>